<reference evidence="3" key="1">
    <citation type="journal article" date="2023" name="Mol. Phylogenet. Evol.">
        <title>Genome-scale phylogeny and comparative genomics of the fungal order Sordariales.</title>
        <authorList>
            <person name="Hensen N."/>
            <person name="Bonometti L."/>
            <person name="Westerberg I."/>
            <person name="Brannstrom I.O."/>
            <person name="Guillou S."/>
            <person name="Cros-Aarteil S."/>
            <person name="Calhoun S."/>
            <person name="Haridas S."/>
            <person name="Kuo A."/>
            <person name="Mondo S."/>
            <person name="Pangilinan J."/>
            <person name="Riley R."/>
            <person name="LaButti K."/>
            <person name="Andreopoulos B."/>
            <person name="Lipzen A."/>
            <person name="Chen C."/>
            <person name="Yan M."/>
            <person name="Daum C."/>
            <person name="Ng V."/>
            <person name="Clum A."/>
            <person name="Steindorff A."/>
            <person name="Ohm R.A."/>
            <person name="Martin F."/>
            <person name="Silar P."/>
            <person name="Natvig D.O."/>
            <person name="Lalanne C."/>
            <person name="Gautier V."/>
            <person name="Ament-Velasquez S.L."/>
            <person name="Kruys A."/>
            <person name="Hutchinson M.I."/>
            <person name="Powell A.J."/>
            <person name="Barry K."/>
            <person name="Miller A.N."/>
            <person name="Grigoriev I.V."/>
            <person name="Debuchy R."/>
            <person name="Gladieux P."/>
            <person name="Hiltunen Thoren M."/>
            <person name="Johannesson H."/>
        </authorList>
    </citation>
    <scope>NUCLEOTIDE SEQUENCE [LARGE SCALE GENOMIC DNA]</scope>
    <source>
        <strain evidence="3">CBS 340.73</strain>
    </source>
</reference>
<evidence type="ECO:0000313" key="2">
    <source>
        <dbReference type="EMBL" id="KAK3939109.1"/>
    </source>
</evidence>
<dbReference type="Proteomes" id="UP001303473">
    <property type="component" value="Unassembled WGS sequence"/>
</dbReference>
<organism evidence="2 3">
    <name type="scientific">Diplogelasinospora grovesii</name>
    <dbReference type="NCBI Taxonomy" id="303347"/>
    <lineage>
        <taxon>Eukaryota</taxon>
        <taxon>Fungi</taxon>
        <taxon>Dikarya</taxon>
        <taxon>Ascomycota</taxon>
        <taxon>Pezizomycotina</taxon>
        <taxon>Sordariomycetes</taxon>
        <taxon>Sordariomycetidae</taxon>
        <taxon>Sordariales</taxon>
        <taxon>Diplogelasinosporaceae</taxon>
        <taxon>Diplogelasinospora</taxon>
    </lineage>
</organism>
<sequence>MAANKIDGAVSFGSDSIINCAVLELWCLGITPFSELVIGSQPSWAYQRGPTNSGLLGQAPWQTGESIVIRIRGLHIYGTDVSAQTAHIECYLRASSHEPGGSHTISAESVARITGSDITILTLWASTGECFVKVEWSFPEHEFPKLSTRHLLTASTEGAADLSFSGGLDWAFGILDHVQMVDPALAAPLGESCNATRTRFSRRRGRRQQRLPTQPTHLAGHLPSPQRSQEDDQTRCPQASPTVPFSYHLFETSTCPSAPVFASSFHEAPAPPVSWMSPPQLSFATPIAHPRARDNQISTYAEQLSTATISDGDATQVEDWPSSSFLSPGSEAYSGHMSPSPSATLASESEDWAFMDSGTMGHYSPSFDCHFSSTTSQDNGWSNHQNSADQMVQRQIYTEILYRQRREAEAMYARDGDTSGLLAVMALAQQQQFSDAAWQSSGLPFF</sequence>
<accession>A0AAN6S3F7</accession>
<dbReference type="AlphaFoldDB" id="A0AAN6S3F7"/>
<dbReference type="EMBL" id="MU853817">
    <property type="protein sequence ID" value="KAK3939109.1"/>
    <property type="molecule type" value="Genomic_DNA"/>
</dbReference>
<name>A0AAN6S3F7_9PEZI</name>
<evidence type="ECO:0000256" key="1">
    <source>
        <dbReference type="SAM" id="MobiDB-lite"/>
    </source>
</evidence>
<proteinExistence type="predicted"/>
<keyword evidence="3" id="KW-1185">Reference proteome</keyword>
<feature type="compositionally biased region" description="Basic residues" evidence="1">
    <location>
        <begin position="199"/>
        <end position="209"/>
    </location>
</feature>
<feature type="region of interest" description="Disordered" evidence="1">
    <location>
        <begin position="198"/>
        <end position="240"/>
    </location>
</feature>
<comment type="caution">
    <text evidence="2">The sequence shown here is derived from an EMBL/GenBank/DDBJ whole genome shotgun (WGS) entry which is preliminary data.</text>
</comment>
<protein>
    <submittedName>
        <fullName evidence="2">Uncharacterized protein</fullName>
    </submittedName>
</protein>
<gene>
    <name evidence="2" type="ORF">QBC46DRAFT_438598</name>
</gene>
<evidence type="ECO:0000313" key="3">
    <source>
        <dbReference type="Proteomes" id="UP001303473"/>
    </source>
</evidence>